<protein>
    <submittedName>
        <fullName evidence="1">Uncharacterized protein</fullName>
    </submittedName>
</protein>
<sequence>MQYVSAGEQLSSSSFWRWAVQNIPTMDVEVGIRMGNFPQTLFSFPSFFLSSSCCAAYNSLPLVKVQVGPDLETRRVQLREWNWRDAS</sequence>
<gene>
    <name evidence="1" type="ORF">AVEN_180102_1</name>
</gene>
<proteinExistence type="predicted"/>
<name>A0A4Y2NA87_ARAVE</name>
<keyword evidence="2" id="KW-1185">Reference proteome</keyword>
<comment type="caution">
    <text evidence="1">The sequence shown here is derived from an EMBL/GenBank/DDBJ whole genome shotgun (WGS) entry which is preliminary data.</text>
</comment>
<dbReference type="Proteomes" id="UP000499080">
    <property type="component" value="Unassembled WGS sequence"/>
</dbReference>
<accession>A0A4Y2NA87</accession>
<organism evidence="1 2">
    <name type="scientific">Araneus ventricosus</name>
    <name type="common">Orbweaver spider</name>
    <name type="synonym">Epeira ventricosa</name>
    <dbReference type="NCBI Taxonomy" id="182803"/>
    <lineage>
        <taxon>Eukaryota</taxon>
        <taxon>Metazoa</taxon>
        <taxon>Ecdysozoa</taxon>
        <taxon>Arthropoda</taxon>
        <taxon>Chelicerata</taxon>
        <taxon>Arachnida</taxon>
        <taxon>Araneae</taxon>
        <taxon>Araneomorphae</taxon>
        <taxon>Entelegynae</taxon>
        <taxon>Araneoidea</taxon>
        <taxon>Araneidae</taxon>
        <taxon>Araneus</taxon>
    </lineage>
</organism>
<dbReference type="EMBL" id="BGPR01126770">
    <property type="protein sequence ID" value="GBN35560.1"/>
    <property type="molecule type" value="Genomic_DNA"/>
</dbReference>
<evidence type="ECO:0000313" key="1">
    <source>
        <dbReference type="EMBL" id="GBN35560.1"/>
    </source>
</evidence>
<reference evidence="1 2" key="1">
    <citation type="journal article" date="2019" name="Sci. Rep.">
        <title>Orb-weaving spider Araneus ventricosus genome elucidates the spidroin gene catalogue.</title>
        <authorList>
            <person name="Kono N."/>
            <person name="Nakamura H."/>
            <person name="Ohtoshi R."/>
            <person name="Moran D.A.P."/>
            <person name="Shinohara A."/>
            <person name="Yoshida Y."/>
            <person name="Fujiwara M."/>
            <person name="Mori M."/>
            <person name="Tomita M."/>
            <person name="Arakawa K."/>
        </authorList>
    </citation>
    <scope>NUCLEOTIDE SEQUENCE [LARGE SCALE GENOMIC DNA]</scope>
</reference>
<dbReference type="AlphaFoldDB" id="A0A4Y2NA87"/>
<evidence type="ECO:0000313" key="2">
    <source>
        <dbReference type="Proteomes" id="UP000499080"/>
    </source>
</evidence>